<name>A0A1W2GCS3_REIFA</name>
<feature type="region of interest" description="Disordered" evidence="2">
    <location>
        <begin position="443"/>
        <end position="468"/>
    </location>
</feature>
<dbReference type="InterPro" id="IPR036415">
    <property type="entry name" value="Lamin_tail_dom_sf"/>
</dbReference>
<evidence type="ECO:0000313" key="6">
    <source>
        <dbReference type="Proteomes" id="UP000192472"/>
    </source>
</evidence>
<organism evidence="5 6">
    <name type="scientific">Reichenbachiella faecimaris</name>
    <dbReference type="NCBI Taxonomy" id="692418"/>
    <lineage>
        <taxon>Bacteria</taxon>
        <taxon>Pseudomonadati</taxon>
        <taxon>Bacteroidota</taxon>
        <taxon>Cytophagia</taxon>
        <taxon>Cytophagales</taxon>
        <taxon>Reichenbachiellaceae</taxon>
        <taxon>Reichenbachiella</taxon>
    </lineage>
</organism>
<protein>
    <submittedName>
        <fullName evidence="5">Lamin Tail Domain</fullName>
    </submittedName>
</protein>
<gene>
    <name evidence="5" type="ORF">SAMN04488029_1871</name>
</gene>
<dbReference type="RefSeq" id="WP_084372561.1">
    <property type="nucleotide sequence ID" value="NZ_FWYF01000002.1"/>
</dbReference>
<feature type="signal peptide" evidence="3">
    <location>
        <begin position="1"/>
        <end position="18"/>
    </location>
</feature>
<dbReference type="EMBL" id="FWYF01000002">
    <property type="protein sequence ID" value="SMD34148.1"/>
    <property type="molecule type" value="Genomic_DNA"/>
</dbReference>
<dbReference type="Gene3D" id="2.60.40.1220">
    <property type="match status" value="8"/>
</dbReference>
<dbReference type="Pfam" id="PF00932">
    <property type="entry name" value="LTD"/>
    <property type="match status" value="3"/>
</dbReference>
<dbReference type="OrthoDB" id="9758406at2"/>
<dbReference type="Gene3D" id="2.60.40.4070">
    <property type="match status" value="1"/>
</dbReference>
<feature type="domain" description="LTD" evidence="4">
    <location>
        <begin position="1485"/>
        <end position="1611"/>
    </location>
</feature>
<evidence type="ECO:0000256" key="3">
    <source>
        <dbReference type="SAM" id="SignalP"/>
    </source>
</evidence>
<reference evidence="5 6" key="1">
    <citation type="submission" date="2017-04" db="EMBL/GenBank/DDBJ databases">
        <authorList>
            <person name="Afonso C.L."/>
            <person name="Miller P.J."/>
            <person name="Scott M.A."/>
            <person name="Spackman E."/>
            <person name="Goraichik I."/>
            <person name="Dimitrov K.M."/>
            <person name="Suarez D.L."/>
            <person name="Swayne D.E."/>
        </authorList>
    </citation>
    <scope>NUCLEOTIDE SEQUENCE [LARGE SCALE GENOMIC DNA]</scope>
    <source>
        <strain evidence="5 6">DSM 26133</strain>
    </source>
</reference>
<proteinExistence type="predicted"/>
<evidence type="ECO:0000256" key="1">
    <source>
        <dbReference type="ARBA" id="ARBA00022729"/>
    </source>
</evidence>
<keyword evidence="1 3" id="KW-0732">Signal</keyword>
<dbReference type="SUPFAM" id="SSF74853">
    <property type="entry name" value="Lamin A/C globular tail domain"/>
    <property type="match status" value="2"/>
</dbReference>
<dbReference type="InterPro" id="IPR001322">
    <property type="entry name" value="Lamin_tail_dom"/>
</dbReference>
<dbReference type="Gene3D" id="2.60.40.1260">
    <property type="entry name" value="Lamin Tail domain"/>
    <property type="match status" value="1"/>
</dbReference>
<evidence type="ECO:0000313" key="5">
    <source>
        <dbReference type="EMBL" id="SMD34148.1"/>
    </source>
</evidence>
<dbReference type="Proteomes" id="UP000192472">
    <property type="component" value="Unassembled WGS sequence"/>
</dbReference>
<feature type="domain" description="LTD" evidence="4">
    <location>
        <begin position="306"/>
        <end position="414"/>
    </location>
</feature>
<evidence type="ECO:0000259" key="4">
    <source>
        <dbReference type="PROSITE" id="PS51841"/>
    </source>
</evidence>
<feature type="domain" description="LTD" evidence="4">
    <location>
        <begin position="1221"/>
        <end position="1342"/>
    </location>
</feature>
<accession>A0A1W2GCS3</accession>
<feature type="chain" id="PRO_5012868109" evidence="3">
    <location>
        <begin position="19"/>
        <end position="1771"/>
    </location>
</feature>
<dbReference type="STRING" id="692418.SAMN04488029_1871"/>
<dbReference type="InterPro" id="IPR014755">
    <property type="entry name" value="Cu-Rt/internalin_Ig-like"/>
</dbReference>
<keyword evidence="6" id="KW-1185">Reference proteome</keyword>
<feature type="compositionally biased region" description="Polar residues" evidence="2">
    <location>
        <begin position="456"/>
        <end position="467"/>
    </location>
</feature>
<sequence length="1771" mass="194856">MRYLITLLCLFYFQLSLAQVSDDFADGDFSNDPAWAGDDTDFDASGFELQLDAATAGESYLSTSQTKLGETTWEFLTHFDFNPSSTSLAKVYLVSDQENLTGSLNGYFVMIGDSDDEISLYKQNGTTEEYVIDGTDDVINASSVNVRVKVIRDATGNWELFHDTSGGSDYTQEGTSTLDNEFTNTSYFGIFCEYIDSRKSAIYFDDIYVVGFTVASIALEDSNSIRITFNQNVDEISGETLSNYSINYGYGSPISAERDITNLDEVVLIFSEDFVNNSYTLNIDQVENDADDDIISNLNQTLSVEKQTPFRDIVINEIFADVSPQIGLPSAEYLELYNSSSQAINIGGFTIDSKTLDDFVLESQDYLILTSTSNVGEFSGNIMGLSSFSLTDGGEALTLLDNLGNTVDSVSYNPSWYKDSEKDDGGYSLEQINPELTCSYENNWTASNDADGGTPGTQNSVYDNTADTDGPNLVGFTSTDANTLLLTFDEPMDETSLNGASYTFDNGISENGITPISPGFFSTWVDVTPDLTSGTTYVITVTGATDCEGNAAETNSLSFSHDTNPPELERVIVMSTNQIDILFNENLNQAVAETESNYTSNHSGGNPSSAELSETDFSLVSLIFEDDFSLEVEHTLTVENLEDTQGNALVSALSPTFTYAQDVDSVYVIGINLLDIYFSEDLEESSAIDPDNYEVNDDVGNPSSAFFDGSNDRLIHLAFANNFDDNKELTLNISDIQNDDGGYLTTPEINFVYDTSPPKIDTIYVTSSTTLDVIFAEKVGSQSAQSKENYEYDEIFPVEAILEEDQQTVLLTFDQDFEREVVFELYIDEIKDLYGNEIKTRIKQELVYDVFEPQLDSIRVRSANEIVLWFNENIDQSTAENVTNYSVGGEQPLSATLNLEYQDQVYLELNNDLPEEAEIVLEVSDMEDQRKNSITSVISTTFDYDVFYIGRIQPMDQTSLQLEFNKIPDSNTKSALSNYMLNGEEAVSIDFLEDRVATVTFPTQVEDDTDNALNVESLTDQNSNPLSINTYSFHFDSRISNSSLVGDRTIVLEFEVGLDEDQVLSTADFSASPTLGNCLAAVIDSENSEILRLTFEHALTADISYQISWQSLINEFGNALPNYSITAIKDLTPASLVDHQVLDENSVWLRYSELLNETSAEFLFNYHVAPDIAYPISAKYDEADSSVLLDFSSSFLEGTNYTLTLDHIEDLADNVLLDYSIDFTFEAAATPGFGDLIITEIMADPTPEVGLSDKEYLEIYNTTEETISLAGISIVDEGGVATIVSGEIESGAHLVLTSNSGVSDFSYVSVIGVTSFPSLNNTGETISLYTNDQLIFSTSYSTDWYKDSDKEEGGWSLEMIDTSNPCGEYSNWTASAHALGGTPGLPNSVLASNPDHFGPQLISAIATTENSIELTINEKLHPDSFANAQILLSPSKAFSNSTLVEPENIQIEITLAEELESGQSYEIELSNLSDCLSNGIDAEQNSAAFRLPESADPKDIVINEVLFNPRVGGVDFVEIYNNSEKAINLKDWMLGDKLNDQKVITHENLVLNPFEYLALSPDPAILITEYPKGDNSRMATMNSFPSLADNEDSVLLISSEGLLIDEMKYEDDYHFNLLDDDNGVSLERVSFEAESTNPDSWRSAASTVGFATPGVTNSQIMSANQSSATVSIDPRVFIPDSTGFNDYTTINYQLAQSGNFANVHVYSVNGVLIKTLAEGELLSTTGFFTWDGTTNQGNLASVGYYVVIFETFDGQGNKSIEKETVVLGTRF</sequence>
<dbReference type="PROSITE" id="PS51841">
    <property type="entry name" value="LTD"/>
    <property type="match status" value="3"/>
</dbReference>
<evidence type="ECO:0000256" key="2">
    <source>
        <dbReference type="SAM" id="MobiDB-lite"/>
    </source>
</evidence>